<reference evidence="2 3" key="2">
    <citation type="journal article" date="2013" name="IMA Fungus">
        <title>IMA Genome-F 1: Ceratocystis fimbriata: Draft nuclear genome sequence for the plant pathogen, Ceratocystis fimbriata.</title>
        <authorList>
            <person name="Wilken P.M."/>
            <person name="Steenkamp E.T."/>
            <person name="Wingfield M.J."/>
            <person name="de Beer Z.W."/>
            <person name="Wingfield B.D."/>
        </authorList>
    </citation>
    <scope>NUCLEOTIDE SEQUENCE [LARGE SCALE GENOMIC DNA]</scope>
    <source>
        <strain evidence="2 3">CBS 114723</strain>
    </source>
</reference>
<organism evidence="2 3">
    <name type="scientific">Ceratocystis fimbriata CBS 114723</name>
    <dbReference type="NCBI Taxonomy" id="1035309"/>
    <lineage>
        <taxon>Eukaryota</taxon>
        <taxon>Fungi</taxon>
        <taxon>Dikarya</taxon>
        <taxon>Ascomycota</taxon>
        <taxon>Pezizomycotina</taxon>
        <taxon>Sordariomycetes</taxon>
        <taxon>Hypocreomycetidae</taxon>
        <taxon>Microascales</taxon>
        <taxon>Ceratocystidaceae</taxon>
        <taxon>Ceratocystis</taxon>
    </lineage>
</organism>
<keyword evidence="3" id="KW-1185">Reference proteome</keyword>
<sequence length="60" mass="6560">MDNLNFSDIEAVKAAFAAIQREKDAEKAQSADKDKLIAAEKARADAEKARADAEKARTPR</sequence>
<evidence type="ECO:0000313" key="3">
    <source>
        <dbReference type="Proteomes" id="UP000222788"/>
    </source>
</evidence>
<evidence type="ECO:0000313" key="2">
    <source>
        <dbReference type="EMBL" id="PHH49656.1"/>
    </source>
</evidence>
<feature type="region of interest" description="Disordered" evidence="1">
    <location>
        <begin position="22"/>
        <end position="60"/>
    </location>
</feature>
<name>A0A2C5WUU3_9PEZI</name>
<protein>
    <submittedName>
        <fullName evidence="2">Uncharacterized protein</fullName>
    </submittedName>
</protein>
<dbReference type="Proteomes" id="UP000222788">
    <property type="component" value="Unassembled WGS sequence"/>
</dbReference>
<dbReference type="AlphaFoldDB" id="A0A2C5WUU3"/>
<accession>A0A2C5WUU3</accession>
<proteinExistence type="predicted"/>
<comment type="caution">
    <text evidence="2">The sequence shown here is derived from an EMBL/GenBank/DDBJ whole genome shotgun (WGS) entry which is preliminary data.</text>
</comment>
<reference evidence="2 3" key="1">
    <citation type="journal article" date="2013" name="Fungal Biol.">
        <title>Analysis of microsatellite markers in the genome of the plant pathogen Ceratocystis fimbriata.</title>
        <authorList>
            <person name="Simpson M.C."/>
            <person name="Wilken P.M."/>
            <person name="Coetzee M.P."/>
            <person name="Wingfield M.J."/>
            <person name="Wingfield B.D."/>
        </authorList>
    </citation>
    <scope>NUCLEOTIDE SEQUENCE [LARGE SCALE GENOMIC DNA]</scope>
    <source>
        <strain evidence="2 3">CBS 114723</strain>
    </source>
</reference>
<dbReference type="EMBL" id="APWK03000179">
    <property type="protein sequence ID" value="PHH49656.1"/>
    <property type="molecule type" value="Genomic_DNA"/>
</dbReference>
<evidence type="ECO:0000256" key="1">
    <source>
        <dbReference type="SAM" id="MobiDB-lite"/>
    </source>
</evidence>
<gene>
    <name evidence="2" type="ORF">CFIMG_007672RA00001</name>
</gene>